<name>A0ABM8L9J0_9BURK</name>
<feature type="transmembrane region" description="Helical" evidence="6">
    <location>
        <begin position="66"/>
        <end position="85"/>
    </location>
</feature>
<proteinExistence type="predicted"/>
<evidence type="ECO:0000256" key="3">
    <source>
        <dbReference type="ARBA" id="ARBA00022692"/>
    </source>
</evidence>
<feature type="transmembrane region" description="Helical" evidence="6">
    <location>
        <begin position="344"/>
        <end position="368"/>
    </location>
</feature>
<dbReference type="InterPro" id="IPR050189">
    <property type="entry name" value="MFS_Efflux_Transporters"/>
</dbReference>
<dbReference type="CDD" id="cd17324">
    <property type="entry name" value="MFS_NepI_like"/>
    <property type="match status" value="1"/>
</dbReference>
<evidence type="ECO:0000313" key="9">
    <source>
        <dbReference type="Proteomes" id="UP000507140"/>
    </source>
</evidence>
<sequence>MTTKLDIASSGPAGTAAAASRSAELLPAGFLALGTFAIGTEGFMIAPLLPTMAADFRMTVPQMASLIVVFTLTLAVSSPIMTVLTARWNRRAALQLAMGLFALGNVLAAWSPTFWTLMTARVVMAVAAGLYVPGANALAGVIVAPERRGKALAIVSAGMTLAIALGLPLGAVAGHFLGWRATFSIVAVMSLVAIAGIGVGIAADAGTGIAVATFRQRLAVVRQPSILRLLSVSLFWAIGAFTAYPFLAPYLASVLGFRDAAISATISLWGVAAALGVTTGGALTDRLGANRVVQVSLTMLGLAFLGLSLATALPASAARAPVLIAVFLWGFTVWSFFPAQMARLIGAGAPGQAPVALALNTSTMYFGFSVGSGLGAAILGAGAIWAIGLVAAMAQAAAFVWDKRRQIPGQDAAPLDPTPAPPPRSR</sequence>
<feature type="transmembrane region" description="Helical" evidence="6">
    <location>
        <begin position="92"/>
        <end position="110"/>
    </location>
</feature>
<dbReference type="Gene3D" id="1.20.1250.20">
    <property type="entry name" value="MFS general substrate transporter like domains"/>
    <property type="match status" value="2"/>
</dbReference>
<keyword evidence="9" id="KW-1185">Reference proteome</keyword>
<evidence type="ECO:0000256" key="6">
    <source>
        <dbReference type="SAM" id="Phobius"/>
    </source>
</evidence>
<accession>A0ABM8L9J0</accession>
<feature type="transmembrane region" description="Helical" evidence="6">
    <location>
        <begin position="183"/>
        <end position="214"/>
    </location>
</feature>
<feature type="transmembrane region" description="Helical" evidence="6">
    <location>
        <begin position="151"/>
        <end position="177"/>
    </location>
</feature>
<keyword evidence="3 6" id="KW-0812">Transmembrane</keyword>
<protein>
    <submittedName>
        <fullName evidence="8">Purine efflux pump PbuE</fullName>
    </submittedName>
</protein>
<dbReference type="Pfam" id="PF07690">
    <property type="entry name" value="MFS_1"/>
    <property type="match status" value="1"/>
</dbReference>
<dbReference type="PANTHER" id="PTHR43124:SF10">
    <property type="entry name" value="PURINE EFFLUX PUMP PBUE"/>
    <property type="match status" value="1"/>
</dbReference>
<keyword evidence="4 6" id="KW-1133">Transmembrane helix</keyword>
<evidence type="ECO:0000256" key="2">
    <source>
        <dbReference type="ARBA" id="ARBA00022475"/>
    </source>
</evidence>
<feature type="transmembrane region" description="Helical" evidence="6">
    <location>
        <begin position="226"/>
        <end position="248"/>
    </location>
</feature>
<feature type="transmembrane region" description="Helical" evidence="6">
    <location>
        <begin position="25"/>
        <end position="46"/>
    </location>
</feature>
<dbReference type="PANTHER" id="PTHR43124">
    <property type="entry name" value="PURINE EFFLUX PUMP PBUE"/>
    <property type="match status" value="1"/>
</dbReference>
<feature type="transmembrane region" description="Helical" evidence="6">
    <location>
        <begin position="260"/>
        <end position="283"/>
    </location>
</feature>
<keyword evidence="5 6" id="KW-0472">Membrane</keyword>
<dbReference type="InterPro" id="IPR036259">
    <property type="entry name" value="MFS_trans_sf"/>
</dbReference>
<feature type="transmembrane region" description="Helical" evidence="6">
    <location>
        <begin position="122"/>
        <end position="144"/>
    </location>
</feature>
<evidence type="ECO:0000256" key="4">
    <source>
        <dbReference type="ARBA" id="ARBA00022989"/>
    </source>
</evidence>
<evidence type="ECO:0000256" key="5">
    <source>
        <dbReference type="ARBA" id="ARBA00023136"/>
    </source>
</evidence>
<keyword evidence="2" id="KW-1003">Cell membrane</keyword>
<evidence type="ECO:0000313" key="8">
    <source>
        <dbReference type="EMBL" id="CAB3837332.1"/>
    </source>
</evidence>
<feature type="transmembrane region" description="Helical" evidence="6">
    <location>
        <begin position="295"/>
        <end position="314"/>
    </location>
</feature>
<dbReference type="EMBL" id="CADIKR010000001">
    <property type="protein sequence ID" value="CAB3837332.1"/>
    <property type="molecule type" value="Genomic_DNA"/>
</dbReference>
<reference evidence="8 9" key="1">
    <citation type="submission" date="2020-04" db="EMBL/GenBank/DDBJ databases">
        <authorList>
            <person name="De Canck E."/>
        </authorList>
    </citation>
    <scope>NUCLEOTIDE SEQUENCE [LARGE SCALE GENOMIC DNA]</scope>
    <source>
        <strain evidence="8 9">LMG 3415</strain>
    </source>
</reference>
<comment type="subcellular location">
    <subcellularLocation>
        <location evidence="1">Cell membrane</location>
        <topology evidence="1">Multi-pass membrane protein</topology>
    </subcellularLocation>
</comment>
<dbReference type="Proteomes" id="UP000507140">
    <property type="component" value="Unassembled WGS sequence"/>
</dbReference>
<feature type="transmembrane region" description="Helical" evidence="6">
    <location>
        <begin position="374"/>
        <end position="401"/>
    </location>
</feature>
<organism evidence="8 9">
    <name type="scientific">Achromobacter mucicolens</name>
    <dbReference type="NCBI Taxonomy" id="1389922"/>
    <lineage>
        <taxon>Bacteria</taxon>
        <taxon>Pseudomonadati</taxon>
        <taxon>Pseudomonadota</taxon>
        <taxon>Betaproteobacteria</taxon>
        <taxon>Burkholderiales</taxon>
        <taxon>Alcaligenaceae</taxon>
        <taxon>Achromobacter</taxon>
    </lineage>
</organism>
<evidence type="ECO:0000256" key="1">
    <source>
        <dbReference type="ARBA" id="ARBA00004651"/>
    </source>
</evidence>
<comment type="caution">
    <text evidence="8">The sequence shown here is derived from an EMBL/GenBank/DDBJ whole genome shotgun (WGS) entry which is preliminary data.</text>
</comment>
<dbReference type="SUPFAM" id="SSF103473">
    <property type="entry name" value="MFS general substrate transporter"/>
    <property type="match status" value="1"/>
</dbReference>
<dbReference type="InterPro" id="IPR011701">
    <property type="entry name" value="MFS"/>
</dbReference>
<dbReference type="RefSeq" id="WP_175155142.1">
    <property type="nucleotide sequence ID" value="NZ_CADIKQ010000001.1"/>
</dbReference>
<feature type="domain" description="Major facilitator superfamily (MFS) profile" evidence="7">
    <location>
        <begin position="27"/>
        <end position="406"/>
    </location>
</feature>
<dbReference type="PROSITE" id="PS50850">
    <property type="entry name" value="MFS"/>
    <property type="match status" value="1"/>
</dbReference>
<dbReference type="InterPro" id="IPR020846">
    <property type="entry name" value="MFS_dom"/>
</dbReference>
<gene>
    <name evidence="8" type="primary">pbuE_1</name>
    <name evidence="8" type="ORF">LMG3415_01248</name>
</gene>
<feature type="transmembrane region" description="Helical" evidence="6">
    <location>
        <begin position="320"/>
        <end position="337"/>
    </location>
</feature>
<evidence type="ECO:0000259" key="7">
    <source>
        <dbReference type="PROSITE" id="PS50850"/>
    </source>
</evidence>